<reference evidence="7 8" key="1">
    <citation type="submission" date="2020-12" db="EMBL/GenBank/DDBJ databases">
        <title>Geomonas sp. Red259, isolated from paddy soil.</title>
        <authorList>
            <person name="Xu Z."/>
            <person name="Zhang Z."/>
            <person name="Masuda Y."/>
            <person name="Itoh H."/>
            <person name="Senoo K."/>
        </authorList>
    </citation>
    <scope>NUCLEOTIDE SEQUENCE [LARGE SCALE GENOMIC DNA]</scope>
    <source>
        <strain evidence="7 8">Red259</strain>
    </source>
</reference>
<dbReference type="InterPro" id="IPR050953">
    <property type="entry name" value="N4_N6_ade-DNA_methylase"/>
</dbReference>
<name>A0ABS0YY83_9BACT</name>
<dbReference type="InterPro" id="IPR047939">
    <property type="entry name" value="BREX_1_PglX"/>
</dbReference>
<evidence type="ECO:0000259" key="6">
    <source>
        <dbReference type="Pfam" id="PF07669"/>
    </source>
</evidence>
<organism evidence="7 8">
    <name type="scientific">Geomonas propionica</name>
    <dbReference type="NCBI Taxonomy" id="2798582"/>
    <lineage>
        <taxon>Bacteria</taxon>
        <taxon>Pseudomonadati</taxon>
        <taxon>Thermodesulfobacteriota</taxon>
        <taxon>Desulfuromonadia</taxon>
        <taxon>Geobacterales</taxon>
        <taxon>Geobacteraceae</taxon>
        <taxon>Geomonas</taxon>
    </lineage>
</organism>
<accession>A0ABS0YY83</accession>
<evidence type="ECO:0000256" key="3">
    <source>
        <dbReference type="ARBA" id="ARBA00022679"/>
    </source>
</evidence>
<evidence type="ECO:0000256" key="5">
    <source>
        <dbReference type="ARBA" id="ARBA00047942"/>
    </source>
</evidence>
<dbReference type="PANTHER" id="PTHR33841">
    <property type="entry name" value="DNA METHYLTRANSFERASE YEEA-RELATED"/>
    <property type="match status" value="1"/>
</dbReference>
<dbReference type="InterPro" id="IPR002052">
    <property type="entry name" value="DNA_methylase_N6_adenine_CS"/>
</dbReference>
<evidence type="ECO:0000256" key="4">
    <source>
        <dbReference type="ARBA" id="ARBA00022691"/>
    </source>
</evidence>
<dbReference type="Pfam" id="PF07669">
    <property type="entry name" value="Eco57I"/>
    <property type="match status" value="1"/>
</dbReference>
<dbReference type="InterPro" id="IPR011639">
    <property type="entry name" value="MethylTrfase_TaqI-like_dom"/>
</dbReference>
<keyword evidence="8" id="KW-1185">Reference proteome</keyword>
<dbReference type="PANTHER" id="PTHR33841:SF1">
    <property type="entry name" value="DNA METHYLTRANSFERASE A"/>
    <property type="match status" value="1"/>
</dbReference>
<dbReference type="PROSITE" id="PS00092">
    <property type="entry name" value="N6_MTASE"/>
    <property type="match status" value="1"/>
</dbReference>
<keyword evidence="2" id="KW-0489">Methyltransferase</keyword>
<sequence length="1166" mass="133322">METAKLKKFAQFARRSLMEQVSAKLKLVLVENSAARRESAEAIKKLEDAIKGHGQEQVVERVAYIWFNRFCALRFMDVNRYNRIGVVSPAEGQFQPEILAEAKMGHIDDEMVPEKVRLQIFALLDGKAPSLNPQSEAYRLLVVAVCNFWNKAMPFLFERIDDFTELLMPEDLLSGNSILAFTREAMTPNVCKDVEVIGWLYQFYISEKKDEVFEGLKKNKKISAENIPAATQLFTPHWIVRYLVENSLGRLWVLNRPGSKLVELMDYYFHPQQAETDFLRISKPEEIKICDPACGSGHMLTYAFDLLYAIYEEEGYEPAEIPEKILTNNLYGIEIDERAGELAAFALTMKARAKQRRFFNKGVKPNICVLENVHFDGSELKEYMDFVGRDLFTVLLQTTLHQFEEADNFGSLIRPGVTDVDGMLRILESKNVSGQLFISMTHQRVLQALRQADYLSPKYHVVIANPPYMGGGGMNARLKVFSQDNYQDSRADLFAMFIERNLDLAQHRGCIAMITMQSWMFLSSFETLRAKLLISDTVLSMAHLGARAFDSIGGEVVSTTAFVIKKAKSPDYKGSYIKLTEGNSEAEKNAALVSSQNSPYFVSAAELKQIPGNPIAYWISKAGYQAFSLPPMSEVGSTRRGLQTGNKDEFIRNWFECEAKNIEWRKLSKEDASESEVKWFQFNNGGSFRKWYGNLDLVVNWRNDGEDIKKSGKAIIPSESLYFKSAVCWARLTTGNNAFRLHPHGIIPGDLSPCFYSHELDLAMAYYNSKCANYFLNAINPTITKTVGDVARIPSFATSNKNLGIVKNTQELVSSHNRDWDSFETSWDFKSLPLLNPDFRQPTLKVTHQTLRAHWLEITLGMQQLEEENNRIFIDAYGLQDELTPEVPLDEITLTCNPHYRYDNDKSEDELEALLLADTMRELVSYAVGCMFGRYALDKPGLILANQGETFDDYVERVPEPSFPADDDNVIPMLDGDWFTDDVVEHFRKFLRVAFGEEHYDENLRFVEQALNIKGKRNYGIRDYFLGEFYNDHVKRYKKRPIYWLFSSPKGSFNALIYMHRYRPDTVSVVLNNYLREFRTKLNSHKNHLEAVSISASASQGEKTNALKEIEKITKMISELEEYEREVLYPLATEQVQIDLDDGVKVNYPKFGTALKKIVGLDANEE</sequence>
<comment type="catalytic activity">
    <reaction evidence="5">
        <text>a 2'-deoxyadenosine in DNA + S-adenosyl-L-methionine = an N(6)-methyl-2'-deoxyadenosine in DNA + S-adenosyl-L-homocysteine + H(+)</text>
        <dbReference type="Rhea" id="RHEA:15197"/>
        <dbReference type="Rhea" id="RHEA-COMP:12418"/>
        <dbReference type="Rhea" id="RHEA-COMP:12419"/>
        <dbReference type="ChEBI" id="CHEBI:15378"/>
        <dbReference type="ChEBI" id="CHEBI:57856"/>
        <dbReference type="ChEBI" id="CHEBI:59789"/>
        <dbReference type="ChEBI" id="CHEBI:90615"/>
        <dbReference type="ChEBI" id="CHEBI:90616"/>
        <dbReference type="EC" id="2.1.1.72"/>
    </reaction>
</comment>
<evidence type="ECO:0000313" key="8">
    <source>
        <dbReference type="Proteomes" id="UP000641025"/>
    </source>
</evidence>
<evidence type="ECO:0000256" key="2">
    <source>
        <dbReference type="ARBA" id="ARBA00022603"/>
    </source>
</evidence>
<evidence type="ECO:0000256" key="1">
    <source>
        <dbReference type="ARBA" id="ARBA00011900"/>
    </source>
</evidence>
<comment type="caution">
    <text evidence="7">The sequence shown here is derived from an EMBL/GenBank/DDBJ whole genome shotgun (WGS) entry which is preliminary data.</text>
</comment>
<dbReference type="Proteomes" id="UP000641025">
    <property type="component" value="Unassembled WGS sequence"/>
</dbReference>
<dbReference type="EMBL" id="JAEMHK010000024">
    <property type="protein sequence ID" value="MBJ6802712.1"/>
    <property type="molecule type" value="Genomic_DNA"/>
</dbReference>
<feature type="domain" description="Type II methyltransferase M.TaqI-like" evidence="6">
    <location>
        <begin position="328"/>
        <end position="544"/>
    </location>
</feature>
<dbReference type="PRINTS" id="PR00507">
    <property type="entry name" value="N12N6MTFRASE"/>
</dbReference>
<dbReference type="Gene3D" id="3.40.50.150">
    <property type="entry name" value="Vaccinia Virus protein VP39"/>
    <property type="match status" value="1"/>
</dbReference>
<dbReference type="NCBIfam" id="NF033452">
    <property type="entry name" value="BREX_1_MTaseX"/>
    <property type="match status" value="1"/>
</dbReference>
<dbReference type="SUPFAM" id="SSF53335">
    <property type="entry name" value="S-adenosyl-L-methionine-dependent methyltransferases"/>
    <property type="match status" value="1"/>
</dbReference>
<dbReference type="RefSeq" id="WP_199397182.1">
    <property type="nucleotide sequence ID" value="NZ_JAEMHK010000024.1"/>
</dbReference>
<dbReference type="EC" id="2.1.1.72" evidence="1"/>
<gene>
    <name evidence="7" type="primary">pglX</name>
    <name evidence="7" type="ORF">JFN90_21490</name>
</gene>
<proteinExistence type="predicted"/>
<protein>
    <recommendedName>
        <fullName evidence="1">site-specific DNA-methyltransferase (adenine-specific)</fullName>
        <ecNumber evidence="1">2.1.1.72</ecNumber>
    </recommendedName>
</protein>
<keyword evidence="3" id="KW-0808">Transferase</keyword>
<evidence type="ECO:0000313" key="7">
    <source>
        <dbReference type="EMBL" id="MBJ6802712.1"/>
    </source>
</evidence>
<keyword evidence="4" id="KW-0949">S-adenosyl-L-methionine</keyword>
<dbReference type="InterPro" id="IPR029063">
    <property type="entry name" value="SAM-dependent_MTases_sf"/>
</dbReference>